<dbReference type="PANTHER" id="PTHR10642:SF26">
    <property type="entry name" value="RIBONUCLEASE H1"/>
    <property type="match status" value="1"/>
</dbReference>
<gene>
    <name evidence="9" type="ORF">N8I77_011380</name>
</gene>
<dbReference type="InterPro" id="IPR050092">
    <property type="entry name" value="RNase_H"/>
</dbReference>
<protein>
    <recommendedName>
        <fullName evidence="3">ribonuclease H</fullName>
        <ecNumber evidence="3">3.1.26.4</ecNumber>
    </recommendedName>
</protein>
<evidence type="ECO:0000256" key="1">
    <source>
        <dbReference type="ARBA" id="ARBA00000077"/>
    </source>
</evidence>
<keyword evidence="5" id="KW-0479">Metal-binding</keyword>
<dbReference type="AlphaFoldDB" id="A0AAD9W061"/>
<dbReference type="InterPro" id="IPR002156">
    <property type="entry name" value="RNaseH_domain"/>
</dbReference>
<dbReference type="PROSITE" id="PS50879">
    <property type="entry name" value="RNASE_H_1"/>
    <property type="match status" value="1"/>
</dbReference>
<sequence length="244" mass="27525">MAALYTPTLTYDPITDPDGLRATHYQIERSPGDGFIYEAMFDPHTGTATPFYHSDSLIIATAGSFRHEMFCYPGPRASYAVFVGPGNALNDAEKSLLAPLGTFQSLHRGELWGVVAALQTVVRILEKGLVKYGPLRRVIIKTDSEYIAKGGTERMLTWLSRGWIGNGESHIREWDLWEAFLAWLEIVKRTWNVEVLLWWVPAQWNRDAKSLAKEGLKLPPPRLVQTRPMQRKELASSESIGSCY</sequence>
<dbReference type="GO" id="GO:0003676">
    <property type="term" value="F:nucleic acid binding"/>
    <property type="evidence" value="ECO:0007669"/>
    <property type="project" value="InterPro"/>
</dbReference>
<keyword evidence="4" id="KW-0540">Nuclease</keyword>
<dbReference type="InterPro" id="IPR036397">
    <property type="entry name" value="RNaseH_sf"/>
</dbReference>
<evidence type="ECO:0000256" key="6">
    <source>
        <dbReference type="ARBA" id="ARBA00022759"/>
    </source>
</evidence>
<dbReference type="Gene3D" id="3.30.420.10">
    <property type="entry name" value="Ribonuclease H-like superfamily/Ribonuclease H"/>
    <property type="match status" value="1"/>
</dbReference>
<evidence type="ECO:0000256" key="4">
    <source>
        <dbReference type="ARBA" id="ARBA00022722"/>
    </source>
</evidence>
<dbReference type="GO" id="GO:0004523">
    <property type="term" value="F:RNA-DNA hybrid ribonuclease activity"/>
    <property type="evidence" value="ECO:0007669"/>
    <property type="project" value="UniProtKB-EC"/>
</dbReference>
<dbReference type="Proteomes" id="UP001265746">
    <property type="component" value="Unassembled WGS sequence"/>
</dbReference>
<proteinExistence type="inferred from homology"/>
<evidence type="ECO:0000259" key="8">
    <source>
        <dbReference type="PROSITE" id="PS50879"/>
    </source>
</evidence>
<comment type="catalytic activity">
    <reaction evidence="1">
        <text>Endonucleolytic cleavage to 5'-phosphomonoester.</text>
        <dbReference type="EC" id="3.1.26.4"/>
    </reaction>
</comment>
<feature type="domain" description="RNase H type-1" evidence="8">
    <location>
        <begin position="53"/>
        <end position="217"/>
    </location>
</feature>
<dbReference type="GO" id="GO:0046872">
    <property type="term" value="F:metal ion binding"/>
    <property type="evidence" value="ECO:0007669"/>
    <property type="project" value="UniProtKB-KW"/>
</dbReference>
<dbReference type="GO" id="GO:0043137">
    <property type="term" value="P:DNA replication, removal of RNA primer"/>
    <property type="evidence" value="ECO:0007669"/>
    <property type="project" value="TreeGrafter"/>
</dbReference>
<evidence type="ECO:0000256" key="5">
    <source>
        <dbReference type="ARBA" id="ARBA00022723"/>
    </source>
</evidence>
<evidence type="ECO:0000256" key="7">
    <source>
        <dbReference type="ARBA" id="ARBA00022801"/>
    </source>
</evidence>
<dbReference type="SUPFAM" id="SSF53098">
    <property type="entry name" value="Ribonuclease H-like"/>
    <property type="match status" value="1"/>
</dbReference>
<evidence type="ECO:0000256" key="2">
    <source>
        <dbReference type="ARBA" id="ARBA00005300"/>
    </source>
</evidence>
<dbReference type="InterPro" id="IPR012337">
    <property type="entry name" value="RNaseH-like_sf"/>
</dbReference>
<accession>A0AAD9W061</accession>
<dbReference type="EC" id="3.1.26.4" evidence="3"/>
<keyword evidence="7" id="KW-0378">Hydrolase</keyword>
<evidence type="ECO:0000313" key="9">
    <source>
        <dbReference type="EMBL" id="KAK2599644.1"/>
    </source>
</evidence>
<comment type="similarity">
    <text evidence="2">Belongs to the RNase H family.</text>
</comment>
<keyword evidence="10" id="KW-1185">Reference proteome</keyword>
<evidence type="ECO:0000256" key="3">
    <source>
        <dbReference type="ARBA" id="ARBA00012180"/>
    </source>
</evidence>
<dbReference type="EMBL" id="JAUJFL010000007">
    <property type="protein sequence ID" value="KAK2599644.1"/>
    <property type="molecule type" value="Genomic_DNA"/>
</dbReference>
<keyword evidence="6" id="KW-0255">Endonuclease</keyword>
<comment type="caution">
    <text evidence="9">The sequence shown here is derived from an EMBL/GenBank/DDBJ whole genome shotgun (WGS) entry which is preliminary data.</text>
</comment>
<organism evidence="9 10">
    <name type="scientific">Phomopsis amygdali</name>
    <name type="common">Fusicoccum amygdali</name>
    <dbReference type="NCBI Taxonomy" id="1214568"/>
    <lineage>
        <taxon>Eukaryota</taxon>
        <taxon>Fungi</taxon>
        <taxon>Dikarya</taxon>
        <taxon>Ascomycota</taxon>
        <taxon>Pezizomycotina</taxon>
        <taxon>Sordariomycetes</taxon>
        <taxon>Sordariomycetidae</taxon>
        <taxon>Diaporthales</taxon>
        <taxon>Diaporthaceae</taxon>
        <taxon>Diaporthe</taxon>
    </lineage>
</organism>
<name>A0AAD9W061_PHOAM</name>
<evidence type="ECO:0000313" key="10">
    <source>
        <dbReference type="Proteomes" id="UP001265746"/>
    </source>
</evidence>
<dbReference type="PANTHER" id="PTHR10642">
    <property type="entry name" value="RIBONUCLEASE H1"/>
    <property type="match status" value="1"/>
</dbReference>
<reference evidence="9" key="1">
    <citation type="submission" date="2023-06" db="EMBL/GenBank/DDBJ databases">
        <authorList>
            <person name="Noh H."/>
        </authorList>
    </citation>
    <scope>NUCLEOTIDE SEQUENCE</scope>
    <source>
        <strain evidence="9">DUCC20226</strain>
    </source>
</reference>